<accession>A0ABD5VKD6</accession>
<name>A0ABD5VKD6_9EURY</name>
<sequence length="402" mass="44122">MSDSTLRLRAFLDANLMLVLGVLVVVIAIGGWVTATTHIAPGTETVERTASEWETTGTFEHRAIVTEENALYPIGANLTNRSTYLARVAPRFEGRFVSSYRASDSGTVNRTVQLELVMQGVRQDRMEDNLTVLWSKNRTLGRDGKSSLQPGEHVSVPFSFNATAVSMRAEDIEEAIGKPSRETRIVLVATVRTVGRVNGEPVESSHKQHLSLDFRREAYDVTGSGPETQSFEDTRTVTREQEYGALRAGGGPLLLFLGMVGFGLVVTADHHDRIRLSAVEEDRITYLEDRKEFDEWISEIHLPEQAFELPRAEAASLGSLVDFAIDTDNGVVESPHEAVFYVVHDGYLYEYRPPALDHVGSVEPAVGGDDSEPVYIDEPRVDETQLAGDEVGSGVVSGGAED</sequence>
<protein>
    <submittedName>
        <fullName evidence="3">DUF5305 family protein</fullName>
    </submittedName>
</protein>
<dbReference type="InterPro" id="IPR035185">
    <property type="entry name" value="DUF5305"/>
</dbReference>
<feature type="region of interest" description="Disordered" evidence="1">
    <location>
        <begin position="380"/>
        <end position="402"/>
    </location>
</feature>
<gene>
    <name evidence="3" type="ORF">ACFQGB_10825</name>
</gene>
<comment type="caution">
    <text evidence="3">The sequence shown here is derived from an EMBL/GenBank/DDBJ whole genome shotgun (WGS) entry which is preliminary data.</text>
</comment>
<feature type="transmembrane region" description="Helical" evidence="2">
    <location>
        <begin position="12"/>
        <end position="33"/>
    </location>
</feature>
<reference evidence="3 4" key="1">
    <citation type="journal article" date="2019" name="Int. J. Syst. Evol. Microbiol.">
        <title>The Global Catalogue of Microorganisms (GCM) 10K type strain sequencing project: providing services to taxonomists for standard genome sequencing and annotation.</title>
        <authorList>
            <consortium name="The Broad Institute Genomics Platform"/>
            <consortium name="The Broad Institute Genome Sequencing Center for Infectious Disease"/>
            <person name="Wu L."/>
            <person name="Ma J."/>
        </authorList>
    </citation>
    <scope>NUCLEOTIDE SEQUENCE [LARGE SCALE GENOMIC DNA]</scope>
    <source>
        <strain evidence="3 4">GX26</strain>
    </source>
</reference>
<evidence type="ECO:0000313" key="4">
    <source>
        <dbReference type="Proteomes" id="UP001596395"/>
    </source>
</evidence>
<keyword evidence="2" id="KW-1133">Transmembrane helix</keyword>
<dbReference type="EMBL" id="JBHSXN010000002">
    <property type="protein sequence ID" value="MFC6953356.1"/>
    <property type="molecule type" value="Genomic_DNA"/>
</dbReference>
<keyword evidence="4" id="KW-1185">Reference proteome</keyword>
<evidence type="ECO:0000256" key="1">
    <source>
        <dbReference type="SAM" id="MobiDB-lite"/>
    </source>
</evidence>
<dbReference type="Proteomes" id="UP001596395">
    <property type="component" value="Unassembled WGS sequence"/>
</dbReference>
<evidence type="ECO:0000256" key="2">
    <source>
        <dbReference type="SAM" id="Phobius"/>
    </source>
</evidence>
<keyword evidence="2" id="KW-0472">Membrane</keyword>
<keyword evidence="2" id="KW-0812">Transmembrane</keyword>
<proteinExistence type="predicted"/>
<dbReference type="RefSeq" id="WP_336350317.1">
    <property type="nucleotide sequence ID" value="NZ_JAZAQL010000002.1"/>
</dbReference>
<organism evidence="3 4">
    <name type="scientific">Halorubellus litoreus</name>
    <dbReference type="NCBI Taxonomy" id="755308"/>
    <lineage>
        <taxon>Archaea</taxon>
        <taxon>Methanobacteriati</taxon>
        <taxon>Methanobacteriota</taxon>
        <taxon>Stenosarchaea group</taxon>
        <taxon>Halobacteria</taxon>
        <taxon>Halobacteriales</taxon>
        <taxon>Halorubellaceae</taxon>
        <taxon>Halorubellus</taxon>
    </lineage>
</organism>
<dbReference type="Pfam" id="PF17231">
    <property type="entry name" value="DUF5305"/>
    <property type="match status" value="1"/>
</dbReference>
<evidence type="ECO:0000313" key="3">
    <source>
        <dbReference type="EMBL" id="MFC6953356.1"/>
    </source>
</evidence>
<dbReference type="AlphaFoldDB" id="A0ABD5VKD6"/>